<protein>
    <submittedName>
        <fullName evidence="5">Chromosome segregation protein SMC</fullName>
    </submittedName>
</protein>
<reference evidence="5 6" key="2">
    <citation type="submission" date="2018-06" db="EMBL/GenBank/DDBJ databases">
        <title>Metagenomic assembly of (sub)arctic Cyanobacteria and their associated microbiome from non-axenic cultures.</title>
        <authorList>
            <person name="Baurain D."/>
        </authorList>
    </citation>
    <scope>NUCLEOTIDE SEQUENCE [LARGE SCALE GENOMIC DNA]</scope>
    <source>
        <strain evidence="5">ULC027bin1</strain>
    </source>
</reference>
<feature type="compositionally biased region" description="Acidic residues" evidence="3">
    <location>
        <begin position="528"/>
        <end position="537"/>
    </location>
</feature>
<sequence>MHVKRVELSNFKSFGGATDVPLLQGFTVISGPNGSGKSNILDSLLFCLGLASSRGMRAERLPDLVNQNQAKRRSTVETTVTATFDISDVADKLIADAEDLPTPNDELLNELEISTGIVKAPEADEIEAEAAEAIETAEAAKTAKNIAIEPLPINQNGHQNGQNGNGHKNGHQNNSTATDEWKVTRRLRVTAQGTYTSNYYINDEPCTLNQLHEQLQRFRIYPEGYNVVLQGDVTSIISMNARERREIIDELAGVASFDRKINQAKGKLDVVKDREERFRIVETELTSQLERLDQDRRKAEKYKKIKATLQEQQSWEGVMQWRSHQKQAEQLTHQIAQGHREGEALEQAMTTLSAQIEATAEQLAVLNAQVKALGEEEYLALQAKLATQEAEFRQLTRQQTALADSSRTITTQIADTQAQILTQESELSTLDQQLRTLTEDQLNQLTTARDAAVTQLEAKREETAAIASQSQAWVQQQTDLRRQIEALLSQLEPQRAEQVRLQERLHQIEAQSTSQRQTLVDLRREMGDETASDDADSDNQNADQTGLSSSQAAIQSLAQTVADLEADLQIQTQTLNRLLQEQRDKQRALDKLEAQEQAIKESQGTQATETLKRSQLSGLCGIVAELGRVEPKFQLALEIAAGGRMGFMVVEDDRVASAGIDLLKQRRAGRATFLPLNKIRVPSFKPADKWNRPDGFIDYAVNLIECSSRYADVFAFVFGSTVVFDSLAAARQNMGKYRIVTLEGEILESSGAMTGGSLRQQGRLHFGTVAAGESQEAKGLRDRLTEITAILGRCEQRVNQLTLQAKEQSQTLIEARQNYREQALKNSQAQSQRQALQQRLTQAQAQLDRTDQERLSAQMRLSELEQTLPDQEQTLAQKRQVLENLETSQTHSEWQQAQTAVRSLETQLNE</sequence>
<feature type="compositionally biased region" description="Low complexity" evidence="3">
    <location>
        <begin position="538"/>
        <end position="549"/>
    </location>
</feature>
<feature type="coiled-coil region" evidence="2">
    <location>
        <begin position="349"/>
        <end position="462"/>
    </location>
</feature>
<organism evidence="5 6">
    <name type="scientific">Phormidesmis priestleyi</name>
    <dbReference type="NCBI Taxonomy" id="268141"/>
    <lineage>
        <taxon>Bacteria</taxon>
        <taxon>Bacillati</taxon>
        <taxon>Cyanobacteriota</taxon>
        <taxon>Cyanophyceae</taxon>
        <taxon>Leptolyngbyales</taxon>
        <taxon>Leptolyngbyaceae</taxon>
        <taxon>Phormidesmis</taxon>
    </lineage>
</organism>
<dbReference type="SUPFAM" id="SSF75553">
    <property type="entry name" value="Smc hinge domain"/>
    <property type="match status" value="1"/>
</dbReference>
<feature type="domain" description="SMC hinge" evidence="4">
    <location>
        <begin position="617"/>
        <end position="734"/>
    </location>
</feature>
<dbReference type="AlphaFoldDB" id="A0A2W4YXP8"/>
<dbReference type="InterPro" id="IPR003395">
    <property type="entry name" value="RecF/RecN/SMC_N"/>
</dbReference>
<dbReference type="GO" id="GO:0005524">
    <property type="term" value="F:ATP binding"/>
    <property type="evidence" value="ECO:0007669"/>
    <property type="project" value="InterPro"/>
</dbReference>
<evidence type="ECO:0000256" key="3">
    <source>
        <dbReference type="SAM" id="MobiDB-lite"/>
    </source>
</evidence>
<evidence type="ECO:0000259" key="4">
    <source>
        <dbReference type="SMART" id="SM00968"/>
    </source>
</evidence>
<dbReference type="Gene3D" id="3.30.70.1620">
    <property type="match status" value="1"/>
</dbReference>
<feature type="non-terminal residue" evidence="5">
    <location>
        <position position="910"/>
    </location>
</feature>
<evidence type="ECO:0000256" key="1">
    <source>
        <dbReference type="ARBA" id="ARBA00023054"/>
    </source>
</evidence>
<dbReference type="Gene3D" id="1.20.1060.20">
    <property type="match status" value="1"/>
</dbReference>
<evidence type="ECO:0000313" key="6">
    <source>
        <dbReference type="Proteomes" id="UP000249794"/>
    </source>
</evidence>
<dbReference type="Pfam" id="PF02463">
    <property type="entry name" value="SMC_N"/>
    <property type="match status" value="1"/>
</dbReference>
<dbReference type="Pfam" id="PF06470">
    <property type="entry name" value="SMC_hinge"/>
    <property type="match status" value="1"/>
</dbReference>
<dbReference type="SMART" id="SM00968">
    <property type="entry name" value="SMC_hinge"/>
    <property type="match status" value="1"/>
</dbReference>
<dbReference type="InterPro" id="IPR027417">
    <property type="entry name" value="P-loop_NTPase"/>
</dbReference>
<name>A0A2W4YXP8_9CYAN</name>
<feature type="region of interest" description="Disordered" evidence="3">
    <location>
        <begin position="152"/>
        <end position="179"/>
    </location>
</feature>
<accession>A0A2W4YXP8</accession>
<dbReference type="Gene3D" id="3.40.50.300">
    <property type="entry name" value="P-loop containing nucleotide triphosphate hydrolases"/>
    <property type="match status" value="1"/>
</dbReference>
<comment type="caution">
    <text evidence="5">The sequence shown here is derived from an EMBL/GenBank/DDBJ whole genome shotgun (WGS) entry which is preliminary data.</text>
</comment>
<feature type="region of interest" description="Disordered" evidence="3">
    <location>
        <begin position="887"/>
        <end position="910"/>
    </location>
</feature>
<dbReference type="EMBL" id="QBMP01000269">
    <property type="protein sequence ID" value="PZO47558.1"/>
    <property type="molecule type" value="Genomic_DNA"/>
</dbReference>
<dbReference type="InterPro" id="IPR024704">
    <property type="entry name" value="SMC"/>
</dbReference>
<dbReference type="PANTHER" id="PTHR18937">
    <property type="entry name" value="STRUCTURAL MAINTENANCE OF CHROMOSOMES SMC FAMILY MEMBER"/>
    <property type="match status" value="1"/>
</dbReference>
<dbReference type="GO" id="GO:0051276">
    <property type="term" value="P:chromosome organization"/>
    <property type="evidence" value="ECO:0007669"/>
    <property type="project" value="InterPro"/>
</dbReference>
<evidence type="ECO:0000256" key="2">
    <source>
        <dbReference type="SAM" id="Coils"/>
    </source>
</evidence>
<dbReference type="SUPFAM" id="SSF52540">
    <property type="entry name" value="P-loop containing nucleoside triphosphate hydrolases"/>
    <property type="match status" value="1"/>
</dbReference>
<feature type="compositionally biased region" description="Low complexity" evidence="3">
    <location>
        <begin position="152"/>
        <end position="174"/>
    </location>
</feature>
<dbReference type="PIRSF" id="PIRSF005719">
    <property type="entry name" value="SMC"/>
    <property type="match status" value="1"/>
</dbReference>
<dbReference type="GO" id="GO:0005694">
    <property type="term" value="C:chromosome"/>
    <property type="evidence" value="ECO:0007669"/>
    <property type="project" value="InterPro"/>
</dbReference>
<keyword evidence="1 2" id="KW-0175">Coiled coil</keyword>
<proteinExistence type="predicted"/>
<dbReference type="Proteomes" id="UP000249794">
    <property type="component" value="Unassembled WGS sequence"/>
</dbReference>
<reference evidence="6" key="1">
    <citation type="submission" date="2018-04" db="EMBL/GenBank/DDBJ databases">
        <authorList>
            <person name="Cornet L."/>
        </authorList>
    </citation>
    <scope>NUCLEOTIDE SEQUENCE [LARGE SCALE GENOMIC DNA]</scope>
</reference>
<gene>
    <name evidence="5" type="ORF">DCF15_18925</name>
</gene>
<dbReference type="InterPro" id="IPR036277">
    <property type="entry name" value="SMC_hinge_sf"/>
</dbReference>
<feature type="region of interest" description="Disordered" evidence="3">
    <location>
        <begin position="527"/>
        <end position="549"/>
    </location>
</feature>
<dbReference type="GO" id="GO:0016887">
    <property type="term" value="F:ATP hydrolysis activity"/>
    <property type="evidence" value="ECO:0007669"/>
    <property type="project" value="InterPro"/>
</dbReference>
<evidence type="ECO:0000313" key="5">
    <source>
        <dbReference type="EMBL" id="PZO47558.1"/>
    </source>
</evidence>
<dbReference type="InterPro" id="IPR010935">
    <property type="entry name" value="SMC_hinge"/>
</dbReference>